<evidence type="ECO:0000313" key="3">
    <source>
        <dbReference type="EMBL" id="KAH3712449.1"/>
    </source>
</evidence>
<gene>
    <name evidence="3" type="ORF">DPMN_072150</name>
</gene>
<dbReference type="Proteomes" id="UP000828390">
    <property type="component" value="Unassembled WGS sequence"/>
</dbReference>
<reference evidence="3" key="2">
    <citation type="submission" date="2020-11" db="EMBL/GenBank/DDBJ databases">
        <authorList>
            <person name="McCartney M.A."/>
            <person name="Auch B."/>
            <person name="Kono T."/>
            <person name="Mallez S."/>
            <person name="Becker A."/>
            <person name="Gohl D.M."/>
            <person name="Silverstein K.A.T."/>
            <person name="Koren S."/>
            <person name="Bechman K.B."/>
            <person name="Herman A."/>
            <person name="Abrahante J.E."/>
            <person name="Garbe J."/>
        </authorList>
    </citation>
    <scope>NUCLEOTIDE SEQUENCE</scope>
    <source>
        <strain evidence="3">Duluth1</strain>
        <tissue evidence="3">Whole animal</tissue>
    </source>
</reference>
<reference evidence="3" key="1">
    <citation type="journal article" date="2019" name="bioRxiv">
        <title>The Genome of the Zebra Mussel, Dreissena polymorpha: A Resource for Invasive Species Research.</title>
        <authorList>
            <person name="McCartney M.A."/>
            <person name="Auch B."/>
            <person name="Kono T."/>
            <person name="Mallez S."/>
            <person name="Zhang Y."/>
            <person name="Obille A."/>
            <person name="Becker A."/>
            <person name="Abrahante J.E."/>
            <person name="Garbe J."/>
            <person name="Badalamenti J.P."/>
            <person name="Herman A."/>
            <person name="Mangelson H."/>
            <person name="Liachko I."/>
            <person name="Sullivan S."/>
            <person name="Sone E.D."/>
            <person name="Koren S."/>
            <person name="Silverstein K.A.T."/>
            <person name="Beckman K.B."/>
            <person name="Gohl D.M."/>
        </authorList>
    </citation>
    <scope>NUCLEOTIDE SEQUENCE</scope>
    <source>
        <strain evidence="3">Duluth1</strain>
        <tissue evidence="3">Whole animal</tissue>
    </source>
</reference>
<dbReference type="EMBL" id="JAIWYP010000014">
    <property type="protein sequence ID" value="KAH3712449.1"/>
    <property type="molecule type" value="Genomic_DNA"/>
</dbReference>
<protein>
    <submittedName>
        <fullName evidence="3">Uncharacterized protein</fullName>
    </submittedName>
</protein>
<name>A0A9D3Z5S7_DREPO</name>
<feature type="region of interest" description="Disordered" evidence="1">
    <location>
        <begin position="109"/>
        <end position="148"/>
    </location>
</feature>
<evidence type="ECO:0000313" key="4">
    <source>
        <dbReference type="Proteomes" id="UP000828390"/>
    </source>
</evidence>
<keyword evidence="2" id="KW-1133">Transmembrane helix</keyword>
<proteinExistence type="predicted"/>
<comment type="caution">
    <text evidence="3">The sequence shown here is derived from an EMBL/GenBank/DDBJ whole genome shotgun (WGS) entry which is preliminary data.</text>
</comment>
<evidence type="ECO:0000256" key="1">
    <source>
        <dbReference type="SAM" id="MobiDB-lite"/>
    </source>
</evidence>
<keyword evidence="2" id="KW-0812">Transmembrane</keyword>
<organism evidence="3 4">
    <name type="scientific">Dreissena polymorpha</name>
    <name type="common">Zebra mussel</name>
    <name type="synonym">Mytilus polymorpha</name>
    <dbReference type="NCBI Taxonomy" id="45954"/>
    <lineage>
        <taxon>Eukaryota</taxon>
        <taxon>Metazoa</taxon>
        <taxon>Spiralia</taxon>
        <taxon>Lophotrochozoa</taxon>
        <taxon>Mollusca</taxon>
        <taxon>Bivalvia</taxon>
        <taxon>Autobranchia</taxon>
        <taxon>Heteroconchia</taxon>
        <taxon>Euheterodonta</taxon>
        <taxon>Imparidentia</taxon>
        <taxon>Neoheterodontei</taxon>
        <taxon>Myida</taxon>
        <taxon>Dreissenoidea</taxon>
        <taxon>Dreissenidae</taxon>
        <taxon>Dreissena</taxon>
    </lineage>
</organism>
<sequence length="202" mass="22927">MEIGSEMECGDGRCRDMFLEFLYIVVLPGIIMFTIVFFTSILMCRHSCKRKKSTTFSDETQLLQYNSIRRASLNLRHLSRNRDTPLLSGRTERDYRTVSLNLDGEERYHRSMHASASAPGTLQRDNERRRHRHQRYHSSTADVDPLSYGDMPVNTATVTTTAVSLNGGESCTQSGVEYAEINHEALASGSVPEYVQNEQLVI</sequence>
<evidence type="ECO:0000256" key="2">
    <source>
        <dbReference type="SAM" id="Phobius"/>
    </source>
</evidence>
<dbReference type="AlphaFoldDB" id="A0A9D3Z5S7"/>
<keyword evidence="2" id="KW-0472">Membrane</keyword>
<keyword evidence="4" id="KW-1185">Reference proteome</keyword>
<dbReference type="OrthoDB" id="10019906at2759"/>
<feature type="transmembrane region" description="Helical" evidence="2">
    <location>
        <begin position="21"/>
        <end position="44"/>
    </location>
</feature>
<accession>A0A9D3Z5S7</accession>